<evidence type="ECO:0000256" key="1">
    <source>
        <dbReference type="SAM" id="Phobius"/>
    </source>
</evidence>
<comment type="caution">
    <text evidence="3">The sequence shown here is derived from an EMBL/GenBank/DDBJ whole genome shotgun (WGS) entry which is preliminary data.</text>
</comment>
<dbReference type="InterPro" id="IPR000326">
    <property type="entry name" value="PAP2/HPO"/>
</dbReference>
<protein>
    <recommendedName>
        <fullName evidence="2">Phosphatidic acid phosphatase type 2/haloperoxidase domain-containing protein</fullName>
    </recommendedName>
</protein>
<keyword evidence="4" id="KW-1185">Reference proteome</keyword>
<dbReference type="EMBL" id="MLQQ01000008">
    <property type="protein sequence ID" value="OIJ14303.1"/>
    <property type="molecule type" value="Genomic_DNA"/>
</dbReference>
<dbReference type="SUPFAM" id="SSF48317">
    <property type="entry name" value="Acid phosphatase/Vanadium-dependent haloperoxidase"/>
    <property type="match status" value="1"/>
</dbReference>
<keyword evidence="1" id="KW-0812">Transmembrane</keyword>
<dbReference type="InterPro" id="IPR036938">
    <property type="entry name" value="PAP2/HPO_sf"/>
</dbReference>
<feature type="transmembrane region" description="Helical" evidence="1">
    <location>
        <begin position="84"/>
        <end position="105"/>
    </location>
</feature>
<feature type="transmembrane region" description="Helical" evidence="1">
    <location>
        <begin position="135"/>
        <end position="153"/>
    </location>
</feature>
<accession>A0A1S2LQ97</accession>
<feature type="transmembrane region" description="Helical" evidence="1">
    <location>
        <begin position="188"/>
        <end position="206"/>
    </location>
</feature>
<gene>
    <name evidence="3" type="ORF">BKP35_06990</name>
</gene>
<reference evidence="3 4" key="1">
    <citation type="submission" date="2016-10" db="EMBL/GenBank/DDBJ databases">
        <title>Draft genome sequences of four alkaliphilic bacteria belonging to the Anaerobacillus genus.</title>
        <authorList>
            <person name="Bassil N.M."/>
            <person name="Lloyd J.R."/>
        </authorList>
    </citation>
    <scope>NUCLEOTIDE SEQUENCE [LARGE SCALE GENOMIC DNA]</scope>
    <source>
        <strain evidence="3 4">DSM 15340</strain>
    </source>
</reference>
<dbReference type="AlphaFoldDB" id="A0A1S2LQ97"/>
<keyword evidence="1" id="KW-1133">Transmembrane helix</keyword>
<dbReference type="PANTHER" id="PTHR14969">
    <property type="entry name" value="SPHINGOSINE-1-PHOSPHATE PHOSPHOHYDROLASE"/>
    <property type="match status" value="1"/>
</dbReference>
<dbReference type="RefSeq" id="WP_071312659.1">
    <property type="nucleotide sequence ID" value="NZ_MLQQ01000008.1"/>
</dbReference>
<proteinExistence type="predicted"/>
<sequence length="222" mass="25029">MTFSNKTYIMFGSLAIFIVISVLSLQNRLTTIDQAIISSLTGDVSPFVASLMEAVTKLGSGEIILIFTFIIAAILFFKKLYTQIVFLFTLTFGGIALNFFLKILFQRERPGEMSVIEVFGYSLEIASYSFPSGHTMRSVLLFTFLIYMSYYFIKNNTTKIGAIVIFSLMIIIISLSRIIVGAHFPSDIIAAVTISITWFYLCLILIQRLPIENFINKIKKVT</sequence>
<feature type="domain" description="Phosphatidic acid phosphatase type 2/haloperoxidase" evidence="2">
    <location>
        <begin position="83"/>
        <end position="203"/>
    </location>
</feature>
<feature type="transmembrane region" description="Helical" evidence="1">
    <location>
        <begin position="160"/>
        <end position="182"/>
    </location>
</feature>
<organism evidence="3 4">
    <name type="scientific">Anaerobacillus arseniciselenatis</name>
    <dbReference type="NCBI Taxonomy" id="85682"/>
    <lineage>
        <taxon>Bacteria</taxon>
        <taxon>Bacillati</taxon>
        <taxon>Bacillota</taxon>
        <taxon>Bacilli</taxon>
        <taxon>Bacillales</taxon>
        <taxon>Bacillaceae</taxon>
        <taxon>Anaerobacillus</taxon>
    </lineage>
</organism>
<name>A0A1S2LQ97_9BACI</name>
<evidence type="ECO:0000259" key="2">
    <source>
        <dbReference type="SMART" id="SM00014"/>
    </source>
</evidence>
<dbReference type="CDD" id="cd03392">
    <property type="entry name" value="PAP2_like_2"/>
    <property type="match status" value="1"/>
</dbReference>
<dbReference type="Proteomes" id="UP000180098">
    <property type="component" value="Unassembled WGS sequence"/>
</dbReference>
<feature type="transmembrane region" description="Helical" evidence="1">
    <location>
        <begin position="7"/>
        <end position="25"/>
    </location>
</feature>
<keyword evidence="1" id="KW-0472">Membrane</keyword>
<evidence type="ECO:0000313" key="4">
    <source>
        <dbReference type="Proteomes" id="UP000180098"/>
    </source>
</evidence>
<dbReference type="SMART" id="SM00014">
    <property type="entry name" value="acidPPc"/>
    <property type="match status" value="1"/>
</dbReference>
<dbReference type="OrthoDB" id="9789113at2"/>
<feature type="transmembrane region" description="Helical" evidence="1">
    <location>
        <begin position="58"/>
        <end position="77"/>
    </location>
</feature>
<dbReference type="Gene3D" id="1.20.144.10">
    <property type="entry name" value="Phosphatidic acid phosphatase type 2/haloperoxidase"/>
    <property type="match status" value="2"/>
</dbReference>
<dbReference type="Pfam" id="PF01569">
    <property type="entry name" value="PAP2"/>
    <property type="match status" value="1"/>
</dbReference>
<dbReference type="PANTHER" id="PTHR14969:SF13">
    <property type="entry name" value="AT30094P"/>
    <property type="match status" value="1"/>
</dbReference>
<evidence type="ECO:0000313" key="3">
    <source>
        <dbReference type="EMBL" id="OIJ14303.1"/>
    </source>
</evidence>